<accession>A0A401Q706</accession>
<comment type="subcellular location">
    <subcellularLocation>
        <location evidence="1">Cell membrane</location>
        <topology evidence="1">Multi-pass membrane protein</topology>
    </subcellularLocation>
</comment>
<dbReference type="Proteomes" id="UP000288216">
    <property type="component" value="Unassembled WGS sequence"/>
</dbReference>
<dbReference type="PANTHER" id="PTHR11003">
    <property type="entry name" value="POTASSIUM CHANNEL, SUBFAMILY K"/>
    <property type="match status" value="1"/>
</dbReference>
<dbReference type="EMBL" id="BFAA01025229">
    <property type="protein sequence ID" value="GCB81158.1"/>
    <property type="molecule type" value="Genomic_DNA"/>
</dbReference>
<evidence type="ECO:0000256" key="7">
    <source>
        <dbReference type="ARBA" id="ARBA00022989"/>
    </source>
</evidence>
<dbReference type="InterPro" id="IPR005410">
    <property type="entry name" value="2pore_dom_K_chnl_THIK"/>
</dbReference>
<dbReference type="GO" id="GO:0022841">
    <property type="term" value="F:potassium ion leak channel activity"/>
    <property type="evidence" value="ECO:0007669"/>
    <property type="project" value="TreeGrafter"/>
</dbReference>
<dbReference type="AlphaFoldDB" id="A0A401Q706"/>
<keyword evidence="7 10" id="KW-1133">Transmembrane helix</keyword>
<dbReference type="Gene3D" id="1.10.287.70">
    <property type="match status" value="1"/>
</dbReference>
<evidence type="ECO:0000256" key="2">
    <source>
        <dbReference type="ARBA" id="ARBA00006666"/>
    </source>
</evidence>
<evidence type="ECO:0008006" key="13">
    <source>
        <dbReference type="Google" id="ProtNLM"/>
    </source>
</evidence>
<dbReference type="PRINTS" id="PR01588">
    <property type="entry name" value="THIKCHANNEL"/>
</dbReference>
<evidence type="ECO:0000256" key="3">
    <source>
        <dbReference type="ARBA" id="ARBA00022475"/>
    </source>
</evidence>
<sequence length="109" mass="12480">MAGRGGCLCQLNEDNARFGLLALLIAVYLVCGAAVFSAIEQPRERESQRQWRRREDTFSRRYNISRAELANLLRDYERANVAGVRVDESRPRWDFTGSFYFVGTVVSTI</sequence>
<name>A0A401Q706_SCYTO</name>
<dbReference type="OrthoDB" id="297496at2759"/>
<feature type="non-terminal residue" evidence="11">
    <location>
        <position position="109"/>
    </location>
</feature>
<keyword evidence="3" id="KW-1003">Cell membrane</keyword>
<dbReference type="GO" id="GO:0030322">
    <property type="term" value="P:stabilization of membrane potential"/>
    <property type="evidence" value="ECO:0007669"/>
    <property type="project" value="TreeGrafter"/>
</dbReference>
<dbReference type="InterPro" id="IPR003280">
    <property type="entry name" value="2pore_dom_K_chnl"/>
</dbReference>
<keyword evidence="4" id="KW-0633">Potassium transport</keyword>
<proteinExistence type="inferred from homology"/>
<dbReference type="GO" id="GO:0015271">
    <property type="term" value="F:outward rectifier potassium channel activity"/>
    <property type="evidence" value="ECO:0007669"/>
    <property type="project" value="TreeGrafter"/>
</dbReference>
<dbReference type="STRING" id="75743.A0A401Q706"/>
<evidence type="ECO:0000256" key="9">
    <source>
        <dbReference type="ARBA" id="ARBA00034430"/>
    </source>
</evidence>
<evidence type="ECO:0000313" key="12">
    <source>
        <dbReference type="Proteomes" id="UP000288216"/>
    </source>
</evidence>
<keyword evidence="6" id="KW-0406">Ion transport</keyword>
<evidence type="ECO:0000313" key="11">
    <source>
        <dbReference type="EMBL" id="GCB81158.1"/>
    </source>
</evidence>
<keyword evidence="6" id="KW-0813">Transport</keyword>
<dbReference type="SUPFAM" id="SSF81324">
    <property type="entry name" value="Voltage-gated potassium channels"/>
    <property type="match status" value="1"/>
</dbReference>
<evidence type="ECO:0000256" key="5">
    <source>
        <dbReference type="ARBA" id="ARBA00022692"/>
    </source>
</evidence>
<keyword evidence="12" id="KW-1185">Reference proteome</keyword>
<evidence type="ECO:0000256" key="4">
    <source>
        <dbReference type="ARBA" id="ARBA00022538"/>
    </source>
</evidence>
<comment type="similarity">
    <text evidence="2">Belongs to the two pore domain potassium channel (TC 1.A.1.8) family.</text>
</comment>
<evidence type="ECO:0000256" key="10">
    <source>
        <dbReference type="SAM" id="Phobius"/>
    </source>
</evidence>
<comment type="catalytic activity">
    <reaction evidence="9">
        <text>K(+)(in) = K(+)(out)</text>
        <dbReference type="Rhea" id="RHEA:29463"/>
        <dbReference type="ChEBI" id="CHEBI:29103"/>
    </reaction>
</comment>
<keyword evidence="5 10" id="KW-0812">Transmembrane</keyword>
<keyword evidence="6" id="KW-0407">Ion channel</keyword>
<comment type="caution">
    <text evidence="11">The sequence shown here is derived from an EMBL/GenBank/DDBJ whole genome shotgun (WGS) entry which is preliminary data.</text>
</comment>
<keyword evidence="6" id="KW-0630">Potassium</keyword>
<keyword evidence="8 10" id="KW-0472">Membrane</keyword>
<protein>
    <recommendedName>
        <fullName evidence="13">Potassium channel domain-containing protein</fullName>
    </recommendedName>
</protein>
<evidence type="ECO:0000256" key="6">
    <source>
        <dbReference type="ARBA" id="ARBA00022826"/>
    </source>
</evidence>
<dbReference type="PANTHER" id="PTHR11003:SF57">
    <property type="entry name" value="POTASSIUM CHANNEL SUBFAMILY K MEMBER 13"/>
    <property type="match status" value="1"/>
</dbReference>
<reference evidence="11 12" key="1">
    <citation type="journal article" date="2018" name="Nat. Ecol. Evol.">
        <title>Shark genomes provide insights into elasmobranch evolution and the origin of vertebrates.</title>
        <authorList>
            <person name="Hara Y"/>
            <person name="Yamaguchi K"/>
            <person name="Onimaru K"/>
            <person name="Kadota M"/>
            <person name="Koyanagi M"/>
            <person name="Keeley SD"/>
            <person name="Tatsumi K"/>
            <person name="Tanaka K"/>
            <person name="Motone F"/>
            <person name="Kageyama Y"/>
            <person name="Nozu R"/>
            <person name="Adachi N"/>
            <person name="Nishimura O"/>
            <person name="Nakagawa R"/>
            <person name="Tanegashima C"/>
            <person name="Kiyatake I"/>
            <person name="Matsumoto R"/>
            <person name="Murakumo K"/>
            <person name="Nishida K"/>
            <person name="Terakita A"/>
            <person name="Kuratani S"/>
            <person name="Sato K"/>
            <person name="Hyodo S Kuraku.S."/>
        </authorList>
    </citation>
    <scope>NUCLEOTIDE SEQUENCE [LARGE SCALE GENOMIC DNA]</scope>
</reference>
<dbReference type="FunFam" id="1.10.287.70:FF:000360">
    <property type="entry name" value="Potassium two pore domain channel subfamily K member 6"/>
    <property type="match status" value="1"/>
</dbReference>
<dbReference type="OMA" id="LARDSRC"/>
<evidence type="ECO:0000256" key="8">
    <source>
        <dbReference type="ARBA" id="ARBA00023136"/>
    </source>
</evidence>
<gene>
    <name evidence="11" type="ORF">scyTo_0022970</name>
</gene>
<keyword evidence="6" id="KW-0631">Potassium channel</keyword>
<evidence type="ECO:0000256" key="1">
    <source>
        <dbReference type="ARBA" id="ARBA00004651"/>
    </source>
</evidence>
<feature type="transmembrane region" description="Helical" evidence="10">
    <location>
        <begin position="20"/>
        <end position="39"/>
    </location>
</feature>
<organism evidence="11 12">
    <name type="scientific">Scyliorhinus torazame</name>
    <name type="common">Cloudy catshark</name>
    <name type="synonym">Catulus torazame</name>
    <dbReference type="NCBI Taxonomy" id="75743"/>
    <lineage>
        <taxon>Eukaryota</taxon>
        <taxon>Metazoa</taxon>
        <taxon>Chordata</taxon>
        <taxon>Craniata</taxon>
        <taxon>Vertebrata</taxon>
        <taxon>Chondrichthyes</taxon>
        <taxon>Elasmobranchii</taxon>
        <taxon>Galeomorphii</taxon>
        <taxon>Galeoidea</taxon>
        <taxon>Carcharhiniformes</taxon>
        <taxon>Scyliorhinidae</taxon>
        <taxon>Scyliorhinus</taxon>
    </lineage>
</organism>
<dbReference type="GO" id="GO:0005886">
    <property type="term" value="C:plasma membrane"/>
    <property type="evidence" value="ECO:0007669"/>
    <property type="project" value="UniProtKB-SubCell"/>
</dbReference>